<dbReference type="Proteomes" id="UP000012081">
    <property type="component" value="Unassembled WGS sequence"/>
</dbReference>
<feature type="transmembrane region" description="Helical" evidence="1">
    <location>
        <begin position="12"/>
        <end position="32"/>
    </location>
</feature>
<dbReference type="RefSeq" id="WP_003389616.1">
    <property type="nucleotide sequence ID" value="NZ_APBN01000007.1"/>
</dbReference>
<evidence type="ECO:0000256" key="1">
    <source>
        <dbReference type="SAM" id="Phobius"/>
    </source>
</evidence>
<keyword evidence="1" id="KW-1133">Transmembrane helix</keyword>
<feature type="domain" description="DUF1468" evidence="2">
    <location>
        <begin position="13"/>
        <end position="150"/>
    </location>
</feature>
<dbReference type="STRING" id="1300222.I532_16678"/>
<dbReference type="EMBL" id="APBN01000007">
    <property type="protein sequence ID" value="EMT51578.1"/>
    <property type="molecule type" value="Genomic_DNA"/>
</dbReference>
<keyword evidence="4" id="KW-1185">Reference proteome</keyword>
<proteinExistence type="predicted"/>
<organism evidence="3 4">
    <name type="scientific">Brevibacillus borstelensis AK1</name>
    <dbReference type="NCBI Taxonomy" id="1300222"/>
    <lineage>
        <taxon>Bacteria</taxon>
        <taxon>Bacillati</taxon>
        <taxon>Bacillota</taxon>
        <taxon>Bacilli</taxon>
        <taxon>Bacillales</taxon>
        <taxon>Paenibacillaceae</taxon>
        <taxon>Brevibacillus</taxon>
    </lineage>
</organism>
<dbReference type="OrthoDB" id="1807861at2"/>
<keyword evidence="1" id="KW-0812">Transmembrane</keyword>
<feature type="transmembrane region" description="Helical" evidence="1">
    <location>
        <begin position="127"/>
        <end position="149"/>
    </location>
</feature>
<comment type="caution">
    <text evidence="3">The sequence shown here is derived from an EMBL/GenBank/DDBJ whole genome shotgun (WGS) entry which is preliminary data.</text>
</comment>
<gene>
    <name evidence="3" type="ORF">I532_16678</name>
</gene>
<keyword evidence="1" id="KW-0472">Membrane</keyword>
<dbReference type="InterPro" id="IPR009936">
    <property type="entry name" value="DUF1468"/>
</dbReference>
<name>M8DDR0_9BACL</name>
<reference evidence="3 4" key="1">
    <citation type="submission" date="2013-03" db="EMBL/GenBank/DDBJ databases">
        <title>Assembly of a new bacterial strain Brevibacillus borstelensis AK1.</title>
        <authorList>
            <person name="Rajan I."/>
            <person name="PoliReddy D."/>
            <person name="Sugumar T."/>
            <person name="Rathinam K."/>
            <person name="Alqarawi S."/>
            <person name="Khalil A.B."/>
            <person name="Sivakumar N."/>
        </authorList>
    </citation>
    <scope>NUCLEOTIDE SEQUENCE [LARGE SCALE GENOMIC DNA]</scope>
    <source>
        <strain evidence="3 4">AK1</strain>
    </source>
</reference>
<sequence>MRLPYNLPDFFGALLSIAIGIVVSLEAFRLHAYSPSQYVGDHTLPATLGLLLITLGTGLLFHSFRDKKEERKTDAESGFRPKSVLPCLLVLLLYALVIDIVGYVLATFLASIALFRVIGSYKWSRSIAMAIVLTGCLYTVFVVWLKIAFPTGFFF</sequence>
<dbReference type="AlphaFoldDB" id="M8DDR0"/>
<protein>
    <submittedName>
        <fullName evidence="3">Transport protein</fullName>
    </submittedName>
</protein>
<feature type="transmembrane region" description="Helical" evidence="1">
    <location>
        <begin position="85"/>
        <end position="115"/>
    </location>
</feature>
<accession>M8DDR0</accession>
<evidence type="ECO:0000313" key="3">
    <source>
        <dbReference type="EMBL" id="EMT51578.1"/>
    </source>
</evidence>
<evidence type="ECO:0000313" key="4">
    <source>
        <dbReference type="Proteomes" id="UP000012081"/>
    </source>
</evidence>
<dbReference type="PATRIC" id="fig|1300222.3.peg.3492"/>
<evidence type="ECO:0000259" key="2">
    <source>
        <dbReference type="Pfam" id="PF07331"/>
    </source>
</evidence>
<feature type="transmembrane region" description="Helical" evidence="1">
    <location>
        <begin position="44"/>
        <end position="64"/>
    </location>
</feature>
<dbReference type="Pfam" id="PF07331">
    <property type="entry name" value="TctB"/>
    <property type="match status" value="1"/>
</dbReference>